<dbReference type="STRING" id="1036611.A0A1L9PZV7"/>
<dbReference type="Pfam" id="PF01408">
    <property type="entry name" value="GFO_IDH_MocA"/>
    <property type="match status" value="1"/>
</dbReference>
<sequence length="381" mass="42400">MVINVGIIGYGNSAKNFHIPFIATIPEYNIVAVLQRAEAPANVSSAVPGSHCTVDLPGIQHYRTPGEFFADPNTALVVVATHIDTHALFAEKSLLAGKHVIVDKPFARSTAEADKVIHLAKEKGLVLTCFQNRRWDGDFQTLRKLISQNALGRIAEAEIHYDFESPFWIKYMTETKYVAGQGHSFGLGSHSLDQAYTLFGRPTSITAFYRNQRGIESEIEDSFTIILQYDGDQKNLLVTVKSAITTLLAQQLKLFVRGSEGSFVKWQQRSTCPQEEQIARGANPTDLGFGEEPEELRGVLTTYKEFDPTVQSYDTETGKYTGLYPTVTGRWIGLYENVADAICGRKGLEVRPEQVRDVLRIIELARISHERGATVIWSDGD</sequence>
<dbReference type="OrthoDB" id="6417021at2759"/>
<evidence type="ECO:0000256" key="2">
    <source>
        <dbReference type="ARBA" id="ARBA00023002"/>
    </source>
</evidence>
<evidence type="ECO:0000256" key="1">
    <source>
        <dbReference type="ARBA" id="ARBA00010928"/>
    </source>
</evidence>
<dbReference type="EMBL" id="KV878136">
    <property type="protein sequence ID" value="OJJ07045.1"/>
    <property type="molecule type" value="Genomic_DNA"/>
</dbReference>
<feature type="domain" description="Gfo/Idh/MocA-like oxidoreductase N-terminal" evidence="3">
    <location>
        <begin position="3"/>
        <end position="128"/>
    </location>
</feature>
<name>A0A1L9PZV7_ASPVE</name>
<dbReference type="SUPFAM" id="SSF55347">
    <property type="entry name" value="Glyceraldehyde-3-phosphate dehydrogenase-like, C-terminal domain"/>
    <property type="match status" value="1"/>
</dbReference>
<evidence type="ECO:0000259" key="4">
    <source>
        <dbReference type="Pfam" id="PF22725"/>
    </source>
</evidence>
<dbReference type="Gene3D" id="3.30.360.10">
    <property type="entry name" value="Dihydrodipicolinate Reductase, domain 2"/>
    <property type="match status" value="1"/>
</dbReference>
<feature type="domain" description="GFO/IDH/MocA-like oxidoreductase" evidence="4">
    <location>
        <begin position="139"/>
        <end position="263"/>
    </location>
</feature>
<evidence type="ECO:0000313" key="6">
    <source>
        <dbReference type="Proteomes" id="UP000184073"/>
    </source>
</evidence>
<evidence type="ECO:0000259" key="3">
    <source>
        <dbReference type="Pfam" id="PF01408"/>
    </source>
</evidence>
<keyword evidence="2" id="KW-0560">Oxidoreductase</keyword>
<dbReference type="Pfam" id="PF22725">
    <property type="entry name" value="GFO_IDH_MocA_C3"/>
    <property type="match status" value="1"/>
</dbReference>
<evidence type="ECO:0008006" key="7">
    <source>
        <dbReference type="Google" id="ProtNLM"/>
    </source>
</evidence>
<gene>
    <name evidence="5" type="ORF">ASPVEDRAFT_354456</name>
</gene>
<dbReference type="PANTHER" id="PTHR43708">
    <property type="entry name" value="CONSERVED EXPRESSED OXIDOREDUCTASE (EUROFUNG)"/>
    <property type="match status" value="1"/>
</dbReference>
<dbReference type="GeneID" id="63726509"/>
<dbReference type="Proteomes" id="UP000184073">
    <property type="component" value="Unassembled WGS sequence"/>
</dbReference>
<dbReference type="GO" id="GO:0016491">
    <property type="term" value="F:oxidoreductase activity"/>
    <property type="evidence" value="ECO:0007669"/>
    <property type="project" value="UniProtKB-KW"/>
</dbReference>
<reference evidence="6" key="1">
    <citation type="journal article" date="2017" name="Genome Biol.">
        <title>Comparative genomics reveals high biological diversity and specific adaptations in the industrially and medically important fungal genus Aspergillus.</title>
        <authorList>
            <person name="de Vries R.P."/>
            <person name="Riley R."/>
            <person name="Wiebenga A."/>
            <person name="Aguilar-Osorio G."/>
            <person name="Amillis S."/>
            <person name="Uchima C.A."/>
            <person name="Anderluh G."/>
            <person name="Asadollahi M."/>
            <person name="Askin M."/>
            <person name="Barry K."/>
            <person name="Battaglia E."/>
            <person name="Bayram O."/>
            <person name="Benocci T."/>
            <person name="Braus-Stromeyer S.A."/>
            <person name="Caldana C."/>
            <person name="Canovas D."/>
            <person name="Cerqueira G.C."/>
            <person name="Chen F."/>
            <person name="Chen W."/>
            <person name="Choi C."/>
            <person name="Clum A."/>
            <person name="Dos Santos R.A."/>
            <person name="Damasio A.R."/>
            <person name="Diallinas G."/>
            <person name="Emri T."/>
            <person name="Fekete E."/>
            <person name="Flipphi M."/>
            <person name="Freyberg S."/>
            <person name="Gallo A."/>
            <person name="Gournas C."/>
            <person name="Habgood R."/>
            <person name="Hainaut M."/>
            <person name="Harispe M.L."/>
            <person name="Henrissat B."/>
            <person name="Hilden K.S."/>
            <person name="Hope R."/>
            <person name="Hossain A."/>
            <person name="Karabika E."/>
            <person name="Karaffa L."/>
            <person name="Karanyi Z."/>
            <person name="Krasevec N."/>
            <person name="Kuo A."/>
            <person name="Kusch H."/>
            <person name="LaButti K."/>
            <person name="Lagendijk E.L."/>
            <person name="Lapidus A."/>
            <person name="Levasseur A."/>
            <person name="Lindquist E."/>
            <person name="Lipzen A."/>
            <person name="Logrieco A.F."/>
            <person name="MacCabe A."/>
            <person name="Maekelae M.R."/>
            <person name="Malavazi I."/>
            <person name="Melin P."/>
            <person name="Meyer V."/>
            <person name="Mielnichuk N."/>
            <person name="Miskei M."/>
            <person name="Molnar A.P."/>
            <person name="Mule G."/>
            <person name="Ngan C.Y."/>
            <person name="Orejas M."/>
            <person name="Orosz E."/>
            <person name="Ouedraogo J.P."/>
            <person name="Overkamp K.M."/>
            <person name="Park H.-S."/>
            <person name="Perrone G."/>
            <person name="Piumi F."/>
            <person name="Punt P.J."/>
            <person name="Ram A.F."/>
            <person name="Ramon A."/>
            <person name="Rauscher S."/>
            <person name="Record E."/>
            <person name="Riano-Pachon D.M."/>
            <person name="Robert V."/>
            <person name="Roehrig J."/>
            <person name="Ruller R."/>
            <person name="Salamov A."/>
            <person name="Salih N.S."/>
            <person name="Samson R.A."/>
            <person name="Sandor E."/>
            <person name="Sanguinetti M."/>
            <person name="Schuetze T."/>
            <person name="Sepcic K."/>
            <person name="Shelest E."/>
            <person name="Sherlock G."/>
            <person name="Sophianopoulou V."/>
            <person name="Squina F.M."/>
            <person name="Sun H."/>
            <person name="Susca A."/>
            <person name="Todd R.B."/>
            <person name="Tsang A."/>
            <person name="Unkles S.E."/>
            <person name="van de Wiele N."/>
            <person name="van Rossen-Uffink D."/>
            <person name="Oliveira J.V."/>
            <person name="Vesth T.C."/>
            <person name="Visser J."/>
            <person name="Yu J.-H."/>
            <person name="Zhou M."/>
            <person name="Andersen M.R."/>
            <person name="Archer D.B."/>
            <person name="Baker S.E."/>
            <person name="Benoit I."/>
            <person name="Brakhage A.A."/>
            <person name="Braus G.H."/>
            <person name="Fischer R."/>
            <person name="Frisvad J.C."/>
            <person name="Goldman G.H."/>
            <person name="Houbraken J."/>
            <person name="Oakley B."/>
            <person name="Pocsi I."/>
            <person name="Scazzocchio C."/>
            <person name="Seiboth B."/>
            <person name="vanKuyk P.A."/>
            <person name="Wortman J."/>
            <person name="Dyer P.S."/>
            <person name="Grigoriev I.V."/>
        </authorList>
    </citation>
    <scope>NUCLEOTIDE SEQUENCE [LARGE SCALE GENOMIC DNA]</scope>
    <source>
        <strain evidence="6">CBS 583.65</strain>
    </source>
</reference>
<organism evidence="5 6">
    <name type="scientific">Aspergillus versicolor CBS 583.65</name>
    <dbReference type="NCBI Taxonomy" id="1036611"/>
    <lineage>
        <taxon>Eukaryota</taxon>
        <taxon>Fungi</taxon>
        <taxon>Dikarya</taxon>
        <taxon>Ascomycota</taxon>
        <taxon>Pezizomycotina</taxon>
        <taxon>Eurotiomycetes</taxon>
        <taxon>Eurotiomycetidae</taxon>
        <taxon>Eurotiales</taxon>
        <taxon>Aspergillaceae</taxon>
        <taxon>Aspergillus</taxon>
        <taxon>Aspergillus subgen. Nidulantes</taxon>
    </lineage>
</organism>
<accession>A0A1L9PZV7</accession>
<proteinExistence type="inferred from homology"/>
<keyword evidence="6" id="KW-1185">Reference proteome</keyword>
<dbReference type="Gene3D" id="3.40.50.720">
    <property type="entry name" value="NAD(P)-binding Rossmann-like Domain"/>
    <property type="match status" value="1"/>
</dbReference>
<dbReference type="VEuPathDB" id="FungiDB:ASPVEDRAFT_354456"/>
<comment type="similarity">
    <text evidence="1">Belongs to the Gfo/Idh/MocA family.</text>
</comment>
<evidence type="ECO:0000313" key="5">
    <source>
        <dbReference type="EMBL" id="OJJ07045.1"/>
    </source>
</evidence>
<dbReference type="AlphaFoldDB" id="A0A1L9PZV7"/>
<dbReference type="InterPro" id="IPR036291">
    <property type="entry name" value="NAD(P)-bd_dom_sf"/>
</dbReference>
<protein>
    <recommendedName>
        <fullName evidence="7">Gfo/Idh/MocA-like oxidoreductase N-terminal domain-containing protein</fullName>
    </recommendedName>
</protein>
<dbReference type="SUPFAM" id="SSF51735">
    <property type="entry name" value="NAD(P)-binding Rossmann-fold domains"/>
    <property type="match status" value="1"/>
</dbReference>
<dbReference type="InterPro" id="IPR055170">
    <property type="entry name" value="GFO_IDH_MocA-like_dom"/>
</dbReference>
<dbReference type="InterPro" id="IPR000683">
    <property type="entry name" value="Gfo/Idh/MocA-like_OxRdtase_N"/>
</dbReference>
<dbReference type="RefSeq" id="XP_040672807.1">
    <property type="nucleotide sequence ID" value="XM_040810998.1"/>
</dbReference>
<dbReference type="GO" id="GO:0000166">
    <property type="term" value="F:nucleotide binding"/>
    <property type="evidence" value="ECO:0007669"/>
    <property type="project" value="InterPro"/>
</dbReference>
<dbReference type="PANTHER" id="PTHR43708:SF5">
    <property type="entry name" value="CONSERVED EXPRESSED OXIDOREDUCTASE (EUROFUNG)-RELATED"/>
    <property type="match status" value="1"/>
</dbReference>
<dbReference type="InterPro" id="IPR051317">
    <property type="entry name" value="Gfo/Idh/MocA_oxidoreduct"/>
</dbReference>